<dbReference type="EMBL" id="JAACJM010000272">
    <property type="protein sequence ID" value="KAF5334051.1"/>
    <property type="molecule type" value="Genomic_DNA"/>
</dbReference>
<protein>
    <submittedName>
        <fullName evidence="3">Uncharacterized protein</fullName>
    </submittedName>
</protein>
<feature type="region of interest" description="Disordered" evidence="1">
    <location>
        <begin position="1"/>
        <end position="42"/>
    </location>
</feature>
<reference evidence="3 4" key="1">
    <citation type="journal article" date="2020" name="ISME J.">
        <title>Uncovering the hidden diversity of litter-decomposition mechanisms in mushroom-forming fungi.</title>
        <authorList>
            <person name="Floudas D."/>
            <person name="Bentzer J."/>
            <person name="Ahren D."/>
            <person name="Johansson T."/>
            <person name="Persson P."/>
            <person name="Tunlid A."/>
        </authorList>
    </citation>
    <scope>NUCLEOTIDE SEQUENCE [LARGE SCALE GENOMIC DNA]</scope>
    <source>
        <strain evidence="3 4">CBS 291.85</strain>
    </source>
</reference>
<keyword evidence="2" id="KW-0472">Membrane</keyword>
<feature type="transmembrane region" description="Helical" evidence="2">
    <location>
        <begin position="45"/>
        <end position="67"/>
    </location>
</feature>
<evidence type="ECO:0000256" key="2">
    <source>
        <dbReference type="SAM" id="Phobius"/>
    </source>
</evidence>
<feature type="compositionally biased region" description="Basic and acidic residues" evidence="1">
    <location>
        <begin position="7"/>
        <end position="21"/>
    </location>
</feature>
<sequence>MTNILPKMEREGPQRREHDPDPSVMLPEGTKRAPKRKNPEGPTTVTVYLILKGLYKGLIIILFTRLYSHT</sequence>
<dbReference type="AlphaFoldDB" id="A0A8H5C3N3"/>
<organism evidence="3 4">
    <name type="scientific">Tetrapyrgos nigripes</name>
    <dbReference type="NCBI Taxonomy" id="182062"/>
    <lineage>
        <taxon>Eukaryota</taxon>
        <taxon>Fungi</taxon>
        <taxon>Dikarya</taxon>
        <taxon>Basidiomycota</taxon>
        <taxon>Agaricomycotina</taxon>
        <taxon>Agaricomycetes</taxon>
        <taxon>Agaricomycetidae</taxon>
        <taxon>Agaricales</taxon>
        <taxon>Marasmiineae</taxon>
        <taxon>Marasmiaceae</taxon>
        <taxon>Tetrapyrgos</taxon>
    </lineage>
</organism>
<name>A0A8H5C3N3_9AGAR</name>
<evidence type="ECO:0000313" key="4">
    <source>
        <dbReference type="Proteomes" id="UP000559256"/>
    </source>
</evidence>
<dbReference type="Proteomes" id="UP000559256">
    <property type="component" value="Unassembled WGS sequence"/>
</dbReference>
<evidence type="ECO:0000256" key="1">
    <source>
        <dbReference type="SAM" id="MobiDB-lite"/>
    </source>
</evidence>
<comment type="caution">
    <text evidence="3">The sequence shown here is derived from an EMBL/GenBank/DDBJ whole genome shotgun (WGS) entry which is preliminary data.</text>
</comment>
<accession>A0A8H5C3N3</accession>
<evidence type="ECO:0000313" key="3">
    <source>
        <dbReference type="EMBL" id="KAF5334051.1"/>
    </source>
</evidence>
<keyword evidence="2" id="KW-0812">Transmembrane</keyword>
<gene>
    <name evidence="3" type="ORF">D9758_017521</name>
</gene>
<keyword evidence="2" id="KW-1133">Transmembrane helix</keyword>
<keyword evidence="4" id="KW-1185">Reference proteome</keyword>
<proteinExistence type="predicted"/>